<dbReference type="Proteomes" id="UP001054837">
    <property type="component" value="Unassembled WGS sequence"/>
</dbReference>
<sequence length="120" mass="13254">MHVIIETSIGGALINIPSRPPMRRRAQTDSPQIPLRCSRIHGRCSRSDGLLFALKAVLTLGCKSLPPGMLPPPRVNKTRTTENKNLVIDIGTGANSFAREFHQAWSGEFHQAWSGEFHQA</sequence>
<reference evidence="1 2" key="1">
    <citation type="submission" date="2021-06" db="EMBL/GenBank/DDBJ databases">
        <title>Caerostris darwini draft genome.</title>
        <authorList>
            <person name="Kono N."/>
            <person name="Arakawa K."/>
        </authorList>
    </citation>
    <scope>NUCLEOTIDE SEQUENCE [LARGE SCALE GENOMIC DNA]</scope>
</reference>
<accession>A0AAV4SM94</accession>
<dbReference type="AlphaFoldDB" id="A0AAV4SM94"/>
<gene>
    <name evidence="1" type="ORF">CDAR_116151</name>
</gene>
<name>A0AAV4SM94_9ARAC</name>
<evidence type="ECO:0000313" key="2">
    <source>
        <dbReference type="Proteomes" id="UP001054837"/>
    </source>
</evidence>
<protein>
    <submittedName>
        <fullName evidence="1">Uncharacterized protein</fullName>
    </submittedName>
</protein>
<proteinExistence type="predicted"/>
<organism evidence="1 2">
    <name type="scientific">Caerostris darwini</name>
    <dbReference type="NCBI Taxonomy" id="1538125"/>
    <lineage>
        <taxon>Eukaryota</taxon>
        <taxon>Metazoa</taxon>
        <taxon>Ecdysozoa</taxon>
        <taxon>Arthropoda</taxon>
        <taxon>Chelicerata</taxon>
        <taxon>Arachnida</taxon>
        <taxon>Araneae</taxon>
        <taxon>Araneomorphae</taxon>
        <taxon>Entelegynae</taxon>
        <taxon>Araneoidea</taxon>
        <taxon>Araneidae</taxon>
        <taxon>Caerostris</taxon>
    </lineage>
</organism>
<evidence type="ECO:0000313" key="1">
    <source>
        <dbReference type="EMBL" id="GIY33575.1"/>
    </source>
</evidence>
<dbReference type="EMBL" id="BPLQ01007952">
    <property type="protein sequence ID" value="GIY33575.1"/>
    <property type="molecule type" value="Genomic_DNA"/>
</dbReference>
<comment type="caution">
    <text evidence="1">The sequence shown here is derived from an EMBL/GenBank/DDBJ whole genome shotgun (WGS) entry which is preliminary data.</text>
</comment>
<keyword evidence="2" id="KW-1185">Reference proteome</keyword>